<dbReference type="GeneID" id="66114937"/>
<dbReference type="Proteomes" id="UP000790833">
    <property type="component" value="Unassembled WGS sequence"/>
</dbReference>
<proteinExistence type="predicted"/>
<dbReference type="EMBL" id="JAHMUF010000016">
    <property type="protein sequence ID" value="KAG7192780.1"/>
    <property type="molecule type" value="Genomic_DNA"/>
</dbReference>
<dbReference type="RefSeq" id="XP_043048330.1">
    <property type="nucleotide sequence ID" value="XM_043192358.1"/>
</dbReference>
<keyword evidence="2" id="KW-1185">Reference proteome</keyword>
<reference evidence="1" key="1">
    <citation type="submission" date="2021-03" db="EMBL/GenBank/DDBJ databases">
        <authorList>
            <person name="Palmer J.M."/>
        </authorList>
    </citation>
    <scope>NUCLEOTIDE SEQUENCE</scope>
    <source>
        <strain evidence="1">ARV_011</strain>
    </source>
</reference>
<comment type="caution">
    <text evidence="1">The sequence shown here is derived from an EMBL/GenBank/DDBJ whole genome shotgun (WGS) entry which is preliminary data.</text>
</comment>
<dbReference type="AlphaFoldDB" id="A0A9P7V7R4"/>
<name>A0A9P7V7R4_9ASCO</name>
<protein>
    <submittedName>
        <fullName evidence="1">Uncharacterized protein</fullName>
    </submittedName>
</protein>
<accession>A0A9P7V7R4</accession>
<evidence type="ECO:0000313" key="1">
    <source>
        <dbReference type="EMBL" id="KAG7192780.1"/>
    </source>
</evidence>
<evidence type="ECO:0000313" key="2">
    <source>
        <dbReference type="Proteomes" id="UP000790833"/>
    </source>
</evidence>
<organism evidence="1 2">
    <name type="scientific">Scheffersomyces spartinae</name>
    <dbReference type="NCBI Taxonomy" id="45513"/>
    <lineage>
        <taxon>Eukaryota</taxon>
        <taxon>Fungi</taxon>
        <taxon>Dikarya</taxon>
        <taxon>Ascomycota</taxon>
        <taxon>Saccharomycotina</taxon>
        <taxon>Pichiomycetes</taxon>
        <taxon>Debaryomycetaceae</taxon>
        <taxon>Scheffersomyces</taxon>
    </lineage>
</organism>
<sequence>MIFPDLVKAAQLQLDIEARKWFPDNWRIQLINDLQDDFDQGQWPKGFSNTTHLYYDVDGGDSGGAYTNKYVLYLYNSLESNTLVVLPEGLAVILYYNSDSVYQNDLPYYIVQAIMEHLLKSERDMFNHETHKINSEVVFVSPNSTSTVLFPLVWNDLGVRVLQYNDTIDLSMVSDTNITRLAYYLEEDNNHVENSNISNYTVPEPYKRLSRGMEDFMANDIASNLGLTTYPSGNLELRLLSMTRHLCLKVIESNSEVRRKLQQCLKGPHNYDAVTCWIACLSRLDSR</sequence>
<dbReference type="OrthoDB" id="4092725at2759"/>
<gene>
    <name evidence="1" type="ORF">KQ657_001563</name>
</gene>